<evidence type="ECO:0000313" key="15">
    <source>
        <dbReference type="Proteomes" id="UP000003240"/>
    </source>
</evidence>
<evidence type="ECO:0000256" key="2">
    <source>
        <dbReference type="ARBA" id="ARBA00006657"/>
    </source>
</evidence>
<evidence type="ECO:0000256" key="3">
    <source>
        <dbReference type="ARBA" id="ARBA00022490"/>
    </source>
</evidence>
<dbReference type="InterPro" id="IPR011010">
    <property type="entry name" value="DNA_brk_join_enz"/>
</dbReference>
<evidence type="ECO:0000256" key="5">
    <source>
        <dbReference type="ARBA" id="ARBA00022829"/>
    </source>
</evidence>
<dbReference type="Gene3D" id="1.10.443.10">
    <property type="entry name" value="Intergrase catalytic core"/>
    <property type="match status" value="1"/>
</dbReference>
<dbReference type="GO" id="GO:0009037">
    <property type="term" value="F:tyrosine-based site-specific recombinase activity"/>
    <property type="evidence" value="ECO:0007669"/>
    <property type="project" value="UniProtKB-UniRule"/>
</dbReference>
<dbReference type="RefSeq" id="WP_004096818.1">
    <property type="nucleotide sequence ID" value="NZ_AFGF01000126.1"/>
</dbReference>
<comment type="subcellular location">
    <subcellularLocation>
        <location evidence="1 10">Cytoplasm</location>
    </subcellularLocation>
</comment>
<evidence type="ECO:0000256" key="6">
    <source>
        <dbReference type="ARBA" id="ARBA00022908"/>
    </source>
</evidence>
<dbReference type="PANTHER" id="PTHR30349">
    <property type="entry name" value="PHAGE INTEGRASE-RELATED"/>
    <property type="match status" value="1"/>
</dbReference>
<feature type="domain" description="Core-binding (CB)" evidence="13">
    <location>
        <begin position="2"/>
        <end position="90"/>
    </location>
</feature>
<dbReference type="eggNOG" id="COG4974">
    <property type="taxonomic scope" value="Bacteria"/>
</dbReference>
<sequence>MERLNDLIQQYMLYLQVEKNASQHTVHSYRADIDHFILFVQQQGAGEALFSQIKPIHIRAYLVELNKDQYARRTVARKIACLRSFYRFLCRENYLTDNPFAGIHTPKLEKKLPVFLDAVEVKDMLELPGNDLLGRRDAALLETLYATGARVSELVGLGIGDLDLVNRFVLLFGKGAKERVVPIGRTAVRALEYYLTVIRPQLYSRHKGSVHQTLFLNRNGGPLTDRSVRRMIDKYVEILALKKHVTPHTIRHSFATHLLDNGADLRFVQELLGHVNLSTTQLYTHVTKERLKAVYRNAHPRA</sequence>
<dbReference type="Pfam" id="PF02899">
    <property type="entry name" value="Phage_int_SAM_1"/>
    <property type="match status" value="1"/>
</dbReference>
<dbReference type="SUPFAM" id="SSF56349">
    <property type="entry name" value="DNA breaking-rejoining enzymes"/>
    <property type="match status" value="1"/>
</dbReference>
<dbReference type="Pfam" id="PF00589">
    <property type="entry name" value="Phage_integrase"/>
    <property type="match status" value="1"/>
</dbReference>
<keyword evidence="9 10" id="KW-0131">Cell cycle</keyword>
<dbReference type="InterPro" id="IPR002104">
    <property type="entry name" value="Integrase_catalytic"/>
</dbReference>
<keyword evidence="5 10" id="KW-0159">Chromosome partition</keyword>
<dbReference type="InterPro" id="IPR050090">
    <property type="entry name" value="Tyrosine_recombinase_XerCD"/>
</dbReference>
<dbReference type="InterPro" id="IPR044068">
    <property type="entry name" value="CB"/>
</dbReference>
<feature type="active site" description="O-(3'-phospho-DNA)-tyrosine intermediate" evidence="10">
    <location>
        <position position="283"/>
    </location>
</feature>
<dbReference type="PROSITE" id="PS51900">
    <property type="entry name" value="CB"/>
    <property type="match status" value="1"/>
</dbReference>
<keyword evidence="15" id="KW-1185">Reference proteome</keyword>
<accession>F7NL33</accession>
<evidence type="ECO:0000313" key="14">
    <source>
        <dbReference type="EMBL" id="EGO63138.1"/>
    </source>
</evidence>
<evidence type="ECO:0000256" key="9">
    <source>
        <dbReference type="ARBA" id="ARBA00023306"/>
    </source>
</evidence>
<comment type="similarity">
    <text evidence="2 10">Belongs to the 'phage' integrase family. XerC subfamily.</text>
</comment>
<reference evidence="14 15" key="1">
    <citation type="journal article" date="2011" name="EMBO J.">
        <title>Structural diversity of bacterial flagellar motors.</title>
        <authorList>
            <person name="Chen S."/>
            <person name="Beeby M."/>
            <person name="Murphy G.E."/>
            <person name="Leadbetter J.R."/>
            <person name="Hendrixson D.R."/>
            <person name="Briegel A."/>
            <person name="Li Z."/>
            <person name="Shi J."/>
            <person name="Tocheva E.I."/>
            <person name="Muller A."/>
            <person name="Dobro M.J."/>
            <person name="Jensen G.J."/>
        </authorList>
    </citation>
    <scope>NUCLEOTIDE SEQUENCE [LARGE SCALE GENOMIC DNA]</scope>
    <source>
        <strain evidence="14 15">DSM 6540</strain>
    </source>
</reference>
<dbReference type="Proteomes" id="UP000003240">
    <property type="component" value="Unassembled WGS sequence"/>
</dbReference>
<comment type="caution">
    <text evidence="14">The sequence shown here is derived from an EMBL/GenBank/DDBJ whole genome shotgun (WGS) entry which is preliminary data.</text>
</comment>
<dbReference type="NCBIfam" id="TIGR02224">
    <property type="entry name" value="recomb_XerC"/>
    <property type="match status" value="1"/>
</dbReference>
<dbReference type="GO" id="GO:0003677">
    <property type="term" value="F:DNA binding"/>
    <property type="evidence" value="ECO:0007669"/>
    <property type="project" value="UniProtKB-UniRule"/>
</dbReference>
<keyword evidence="7 10" id="KW-0238">DNA-binding</keyword>
<protein>
    <recommendedName>
        <fullName evidence="10 11">Tyrosine recombinase XerC</fullName>
    </recommendedName>
</protein>
<keyword evidence="6 10" id="KW-0229">DNA integration</keyword>
<evidence type="ECO:0000259" key="13">
    <source>
        <dbReference type="PROSITE" id="PS51900"/>
    </source>
</evidence>
<keyword evidence="4 10" id="KW-0132">Cell division</keyword>
<evidence type="ECO:0000256" key="1">
    <source>
        <dbReference type="ARBA" id="ARBA00004496"/>
    </source>
</evidence>
<dbReference type="PROSITE" id="PS51898">
    <property type="entry name" value="TYR_RECOMBINASE"/>
    <property type="match status" value="1"/>
</dbReference>
<organism evidence="14 15">
    <name type="scientific">Acetonema longum DSM 6540</name>
    <dbReference type="NCBI Taxonomy" id="1009370"/>
    <lineage>
        <taxon>Bacteria</taxon>
        <taxon>Bacillati</taxon>
        <taxon>Bacillota</taxon>
        <taxon>Negativicutes</taxon>
        <taxon>Acetonemataceae</taxon>
        <taxon>Acetonema</taxon>
    </lineage>
</organism>
<dbReference type="AlphaFoldDB" id="F7NL33"/>
<keyword evidence="8 10" id="KW-0233">DNA recombination</keyword>
<comment type="function">
    <text evidence="10">Site-specific tyrosine recombinase, which acts by catalyzing the cutting and rejoining of the recombining DNA molecules. The XerC-XerD complex is essential to convert dimers of the bacterial chromosome into monomers to permit their segregation at cell division. It also contributes to the segregational stability of plasmids.</text>
</comment>
<dbReference type="HAMAP" id="MF_01808">
    <property type="entry name" value="Recomb_XerC_XerD"/>
    <property type="match status" value="1"/>
</dbReference>
<dbReference type="GO" id="GO:0006313">
    <property type="term" value="P:DNA transposition"/>
    <property type="evidence" value="ECO:0007669"/>
    <property type="project" value="UniProtKB-UniRule"/>
</dbReference>
<dbReference type="PANTHER" id="PTHR30349:SF77">
    <property type="entry name" value="TYROSINE RECOMBINASE XERC"/>
    <property type="match status" value="1"/>
</dbReference>
<evidence type="ECO:0000256" key="8">
    <source>
        <dbReference type="ARBA" id="ARBA00023172"/>
    </source>
</evidence>
<gene>
    <name evidence="10" type="primary">xerC</name>
    <name evidence="14" type="ORF">ALO_14027</name>
</gene>
<dbReference type="OrthoDB" id="9803188at2"/>
<feature type="active site" evidence="10">
    <location>
        <position position="150"/>
    </location>
</feature>
<feature type="active site" evidence="10">
    <location>
        <position position="174"/>
    </location>
</feature>
<comment type="subunit">
    <text evidence="10">Forms a cyclic heterotetrameric complex composed of two molecules of XerC and two molecules of XerD.</text>
</comment>
<dbReference type="STRING" id="1009370.ALO_14027"/>
<keyword evidence="3 10" id="KW-0963">Cytoplasm</keyword>
<feature type="active site" evidence="10">
    <location>
        <position position="248"/>
    </location>
</feature>
<proteinExistence type="inferred from homology"/>
<evidence type="ECO:0000256" key="11">
    <source>
        <dbReference type="NCBIfam" id="TIGR02224"/>
    </source>
</evidence>
<name>F7NL33_9FIRM</name>
<feature type="active site" evidence="10">
    <location>
        <position position="251"/>
    </location>
</feature>
<dbReference type="InterPro" id="IPR010998">
    <property type="entry name" value="Integrase_recombinase_N"/>
</dbReference>
<evidence type="ECO:0000256" key="4">
    <source>
        <dbReference type="ARBA" id="ARBA00022618"/>
    </source>
</evidence>
<feature type="active site" evidence="10">
    <location>
        <position position="274"/>
    </location>
</feature>
<dbReference type="GO" id="GO:0005737">
    <property type="term" value="C:cytoplasm"/>
    <property type="evidence" value="ECO:0007669"/>
    <property type="project" value="UniProtKB-SubCell"/>
</dbReference>
<evidence type="ECO:0000256" key="10">
    <source>
        <dbReference type="HAMAP-Rule" id="MF_01808"/>
    </source>
</evidence>
<dbReference type="InterPro" id="IPR011931">
    <property type="entry name" value="Recomb_XerC"/>
</dbReference>
<dbReference type="EMBL" id="AFGF01000126">
    <property type="protein sequence ID" value="EGO63138.1"/>
    <property type="molecule type" value="Genomic_DNA"/>
</dbReference>
<evidence type="ECO:0000259" key="12">
    <source>
        <dbReference type="PROSITE" id="PS51898"/>
    </source>
</evidence>
<dbReference type="NCBIfam" id="NF001399">
    <property type="entry name" value="PRK00283.1"/>
    <property type="match status" value="1"/>
</dbReference>
<dbReference type="Gene3D" id="1.10.150.130">
    <property type="match status" value="1"/>
</dbReference>
<dbReference type="InterPro" id="IPR023009">
    <property type="entry name" value="Tyrosine_recombinase_XerC/XerD"/>
</dbReference>
<dbReference type="GO" id="GO:0007059">
    <property type="term" value="P:chromosome segregation"/>
    <property type="evidence" value="ECO:0007669"/>
    <property type="project" value="UniProtKB-UniRule"/>
</dbReference>
<dbReference type="GO" id="GO:0051301">
    <property type="term" value="P:cell division"/>
    <property type="evidence" value="ECO:0007669"/>
    <property type="project" value="UniProtKB-UniRule"/>
</dbReference>
<evidence type="ECO:0000256" key="7">
    <source>
        <dbReference type="ARBA" id="ARBA00023125"/>
    </source>
</evidence>
<dbReference type="InterPro" id="IPR004107">
    <property type="entry name" value="Integrase_SAM-like_N"/>
</dbReference>
<dbReference type="InterPro" id="IPR013762">
    <property type="entry name" value="Integrase-like_cat_sf"/>
</dbReference>
<dbReference type="CDD" id="cd00798">
    <property type="entry name" value="INT_XerDC_C"/>
    <property type="match status" value="1"/>
</dbReference>
<feature type="domain" description="Tyr recombinase" evidence="12">
    <location>
        <begin position="111"/>
        <end position="296"/>
    </location>
</feature>
<dbReference type="NCBIfam" id="NF040815">
    <property type="entry name" value="recomb_XerA_Arch"/>
    <property type="match status" value="1"/>
</dbReference>